<accession>A0A1D1VXS7</accession>
<organism evidence="9 10">
    <name type="scientific">Ramazzottius varieornatus</name>
    <name type="common">Water bear</name>
    <name type="synonym">Tardigrade</name>
    <dbReference type="NCBI Taxonomy" id="947166"/>
    <lineage>
        <taxon>Eukaryota</taxon>
        <taxon>Metazoa</taxon>
        <taxon>Ecdysozoa</taxon>
        <taxon>Tardigrada</taxon>
        <taxon>Eutardigrada</taxon>
        <taxon>Parachela</taxon>
        <taxon>Hypsibioidea</taxon>
        <taxon>Ramazzottiidae</taxon>
        <taxon>Ramazzottius</taxon>
    </lineage>
</organism>
<dbReference type="OrthoDB" id="10254310at2759"/>
<evidence type="ECO:0000256" key="1">
    <source>
        <dbReference type="ARBA" id="ARBA00006613"/>
    </source>
</evidence>
<dbReference type="PANTHER" id="PTHR11134">
    <property type="entry name" value="ADAPTOR COMPLEX SUBUNIT BETA FAMILY MEMBER"/>
    <property type="match status" value="1"/>
</dbReference>
<keyword evidence="3 6" id="KW-0653">Protein transport</keyword>
<dbReference type="Gene3D" id="1.25.10.10">
    <property type="entry name" value="Leucine-rich Repeat Variant"/>
    <property type="match status" value="1"/>
</dbReference>
<evidence type="ECO:0000313" key="9">
    <source>
        <dbReference type="EMBL" id="GAV03824.1"/>
    </source>
</evidence>
<sequence length="961" mass="105334">MSDAKYFTTTKKGEIFELKSELNSDKKEKRREAVKKVIASMTVGKDVSALFPDVINCMQTDNLELKKLVYLYLINYAKTQPELAILAVNTFVKDCDDPNPLIRALAVRTMGMIRVDKITEYLCDPLRKCLKDEDPYVRKTAAVCVAKLYDINPTLAEDQGFLDALKDLLSDSNPMVVANAVAALSEINESAATPVIDMNTAMVNKLLTALNECTEWGQVFILDCVANYTPTDEREAQGICERVSPRLAHANAAVVLSAVKVLMKLMEMLPNDSEFVVSLSKKLAPPLVTLLSAEPELQYVALRNINLIVQKKPEILHHEMKVFFVKYNDPIYVKLEKLDIMIRLASPANIAQVLAELKEYATEVDIDFVRKAVRAIGRCAIKVEQSAERCVSTLLDLIQTKVNYVVQEAIVVIKDIFRKYPNKYESIISTLCENLDTLDEPDAKASMIWIIGEYAERIENANELLESFLEGFADENTQVQLQLLTAIVKLFLKRPTDTQELVQKVLTLATQESDNPDLRDRGYIYWRLLSTDPVIAKQVVLADKPLISEETDVIEPTLLDELCCHIGTLASVYHKPPTAFIEGRAPLARKSMPARMPSMNGGSPTGMENGMRGAGQVIPNQDSLIGDLLSLDLSSPSGPPSGFTMGVGGVGAPMPTAGQDLLGADLDSLLGLSDGSTSSSMSNVYNTGTGSTGLAELTGGYGASHQGSTVDAGGLLGDIFGTLGLSTMTGYAAPKQVWLNPAQGKGLEVQGTFSRKNRQVVMELTLANRALQPMTDFDIRLNKNSFGLTPASPLNVRSPLPPNQTAETSLTLNITGEIVKQNPLTNLQVALKNNIGVHYFACLVPMHVFFVEEGLMEKGVFLATWKDIPSENEKQFEIHTGLTDPDAISSKLQGNNIFTVTKLTTDGRQLVYLSLKMTIGIWILCELKLNAIASGHTLALKSRVPDVYMGVLEAFQGILLT</sequence>
<comment type="subcellular location">
    <subcellularLocation>
        <location evidence="5">Endomembrane system</location>
        <topology evidence="5">Peripheral membrane protein</topology>
        <orientation evidence="5">Cytoplasmic side</orientation>
    </subcellularLocation>
</comment>
<dbReference type="InterPro" id="IPR016342">
    <property type="entry name" value="AP_complex_bsu_1_2_4"/>
</dbReference>
<dbReference type="InterPro" id="IPR026739">
    <property type="entry name" value="AP_beta"/>
</dbReference>
<dbReference type="InterPro" id="IPR013037">
    <property type="entry name" value="Clathrin_b-adaptin_app_Ig-like"/>
</dbReference>
<dbReference type="STRING" id="947166.A0A1D1VXS7"/>
<comment type="similarity">
    <text evidence="1 6">Belongs to the adaptor complexes large subunit family.</text>
</comment>
<dbReference type="InterPro" id="IPR016024">
    <property type="entry name" value="ARM-type_fold"/>
</dbReference>
<evidence type="ECO:0000256" key="5">
    <source>
        <dbReference type="ARBA" id="ARBA00029433"/>
    </source>
</evidence>
<dbReference type="Proteomes" id="UP000186922">
    <property type="component" value="Unassembled WGS sequence"/>
</dbReference>
<reference evidence="9 10" key="1">
    <citation type="journal article" date="2016" name="Nat. Commun.">
        <title>Extremotolerant tardigrade genome and improved radiotolerance of human cultured cells by tardigrade-unique protein.</title>
        <authorList>
            <person name="Hashimoto T."/>
            <person name="Horikawa D.D."/>
            <person name="Saito Y."/>
            <person name="Kuwahara H."/>
            <person name="Kozuka-Hata H."/>
            <person name="Shin-I T."/>
            <person name="Minakuchi Y."/>
            <person name="Ohishi K."/>
            <person name="Motoyama A."/>
            <person name="Aizu T."/>
            <person name="Enomoto A."/>
            <person name="Kondo K."/>
            <person name="Tanaka S."/>
            <person name="Hara Y."/>
            <person name="Koshikawa S."/>
            <person name="Sagara H."/>
            <person name="Miura T."/>
            <person name="Yokobori S."/>
            <person name="Miyagawa K."/>
            <person name="Suzuki Y."/>
            <person name="Kubo T."/>
            <person name="Oyama M."/>
            <person name="Kohara Y."/>
            <person name="Fujiyama A."/>
            <person name="Arakawa K."/>
            <person name="Katayama T."/>
            <person name="Toyoda A."/>
            <person name="Kunieda T."/>
        </authorList>
    </citation>
    <scope>NUCLEOTIDE SEQUENCE [LARGE SCALE GENOMIC DNA]</scope>
    <source>
        <strain evidence="9 10">YOKOZUNA-1</strain>
    </source>
</reference>
<protein>
    <recommendedName>
        <fullName evidence="6">AP complex subunit beta</fullName>
    </recommendedName>
</protein>
<dbReference type="FunFam" id="1.25.10.10:FF:000002">
    <property type="entry name" value="AP complex subunit beta"/>
    <property type="match status" value="1"/>
</dbReference>
<evidence type="ECO:0000256" key="6">
    <source>
        <dbReference type="PIRNR" id="PIRNR002291"/>
    </source>
</evidence>
<dbReference type="InterPro" id="IPR008152">
    <property type="entry name" value="Clathrin_a/b/g-adaptin_app_Ig"/>
</dbReference>
<dbReference type="GO" id="GO:0030276">
    <property type="term" value="F:clathrin binding"/>
    <property type="evidence" value="ECO:0007669"/>
    <property type="project" value="InterPro"/>
</dbReference>
<dbReference type="Pfam" id="PF02883">
    <property type="entry name" value="Alpha_adaptinC2"/>
    <property type="match status" value="1"/>
</dbReference>
<dbReference type="GO" id="GO:0012505">
    <property type="term" value="C:endomembrane system"/>
    <property type="evidence" value="ECO:0007669"/>
    <property type="project" value="UniProtKB-SubCell"/>
</dbReference>
<dbReference type="InterPro" id="IPR015151">
    <property type="entry name" value="B-adaptin_app_sub_C"/>
</dbReference>
<dbReference type="InterPro" id="IPR013041">
    <property type="entry name" value="Clathrin_app_Ig-like_sf"/>
</dbReference>
<evidence type="ECO:0000256" key="4">
    <source>
        <dbReference type="ARBA" id="ARBA00023136"/>
    </source>
</evidence>
<dbReference type="GO" id="GO:0030131">
    <property type="term" value="C:clathrin adaptor complex"/>
    <property type="evidence" value="ECO:0007669"/>
    <property type="project" value="InterPro"/>
</dbReference>
<evidence type="ECO:0000256" key="2">
    <source>
        <dbReference type="ARBA" id="ARBA00022448"/>
    </source>
</evidence>
<dbReference type="AlphaFoldDB" id="A0A1D1VXS7"/>
<evidence type="ECO:0000256" key="3">
    <source>
        <dbReference type="ARBA" id="ARBA00022927"/>
    </source>
</evidence>
<keyword evidence="2 6" id="KW-0813">Transport</keyword>
<dbReference type="InterPro" id="IPR012295">
    <property type="entry name" value="TBP_dom_sf"/>
</dbReference>
<dbReference type="SUPFAM" id="SSF55711">
    <property type="entry name" value="Subdomain of clathrin and coatomer appendage domain"/>
    <property type="match status" value="1"/>
</dbReference>
<dbReference type="InterPro" id="IPR011989">
    <property type="entry name" value="ARM-like"/>
</dbReference>
<dbReference type="GO" id="GO:0016192">
    <property type="term" value="P:vesicle-mediated transport"/>
    <property type="evidence" value="ECO:0007669"/>
    <property type="project" value="InterPro"/>
</dbReference>
<dbReference type="Gene3D" id="2.60.40.1150">
    <property type="match status" value="1"/>
</dbReference>
<dbReference type="SMART" id="SM01020">
    <property type="entry name" value="B2-adapt-app_C"/>
    <property type="match status" value="1"/>
</dbReference>
<dbReference type="InterPro" id="IPR002553">
    <property type="entry name" value="Clathrin/coatomer_adapt-like_N"/>
</dbReference>
<keyword evidence="10" id="KW-1185">Reference proteome</keyword>
<dbReference type="Pfam" id="PF09066">
    <property type="entry name" value="B2-adapt-app_C"/>
    <property type="match status" value="1"/>
</dbReference>
<dbReference type="SUPFAM" id="SSF48371">
    <property type="entry name" value="ARM repeat"/>
    <property type="match status" value="1"/>
</dbReference>
<comment type="caution">
    <text evidence="9">The sequence shown here is derived from an EMBL/GenBank/DDBJ whole genome shotgun (WGS) entry which is preliminary data.</text>
</comment>
<dbReference type="Pfam" id="PF01602">
    <property type="entry name" value="Adaptin_N"/>
    <property type="match status" value="1"/>
</dbReference>
<evidence type="ECO:0000259" key="8">
    <source>
        <dbReference type="SMART" id="SM01020"/>
    </source>
</evidence>
<dbReference type="FunFam" id="2.60.40.1150:FF:000001">
    <property type="entry name" value="AP complex subunit beta"/>
    <property type="match status" value="1"/>
</dbReference>
<name>A0A1D1VXS7_RAMVA</name>
<keyword evidence="4 6" id="KW-0472">Membrane</keyword>
<proteinExistence type="inferred from homology"/>
<dbReference type="SUPFAM" id="SSF49348">
    <property type="entry name" value="Clathrin adaptor appendage domain"/>
    <property type="match status" value="1"/>
</dbReference>
<feature type="domain" description="Clathrin adaptor alpha/beta/gamma-adaptin appendage Ig-like subdomain" evidence="7">
    <location>
        <begin position="734"/>
        <end position="841"/>
    </location>
</feature>
<dbReference type="GO" id="GO:0006886">
    <property type="term" value="P:intracellular protein transport"/>
    <property type="evidence" value="ECO:0007669"/>
    <property type="project" value="InterPro"/>
</dbReference>
<gene>
    <name evidence="9" type="primary">RvY_14200-1</name>
    <name evidence="9" type="synonym">RvY_14200.1</name>
    <name evidence="9" type="ORF">RvY_14200</name>
</gene>
<dbReference type="Gene3D" id="3.30.310.10">
    <property type="entry name" value="TATA-Binding Protein"/>
    <property type="match status" value="1"/>
</dbReference>
<feature type="domain" description="Beta-adaptin appendage C-terminal subdomain" evidence="8">
    <location>
        <begin position="850"/>
        <end position="960"/>
    </location>
</feature>
<dbReference type="PIRSF" id="PIRSF002291">
    <property type="entry name" value="AP_complex_beta"/>
    <property type="match status" value="1"/>
</dbReference>
<evidence type="ECO:0000313" key="10">
    <source>
        <dbReference type="Proteomes" id="UP000186922"/>
    </source>
</evidence>
<dbReference type="InterPro" id="IPR009028">
    <property type="entry name" value="Coatomer/calthrin_app_sub_C"/>
</dbReference>
<evidence type="ECO:0000259" key="7">
    <source>
        <dbReference type="SMART" id="SM00809"/>
    </source>
</evidence>
<dbReference type="EMBL" id="BDGG01000010">
    <property type="protein sequence ID" value="GAV03824.1"/>
    <property type="molecule type" value="Genomic_DNA"/>
</dbReference>
<dbReference type="SMART" id="SM00809">
    <property type="entry name" value="Alpha_adaptinC2"/>
    <property type="match status" value="1"/>
</dbReference>